<proteinExistence type="predicted"/>
<gene>
    <name evidence="2" type="ORF">E2C01_005643</name>
</gene>
<accession>A0A5B7CUU3</accession>
<evidence type="ECO:0000256" key="1">
    <source>
        <dbReference type="SAM" id="MobiDB-lite"/>
    </source>
</evidence>
<sequence>MILPVSQATTKRNPSAASRIRASGVKMTHRPEAAKSLCKFVHAKVIHSERRFSLIQKTVI</sequence>
<evidence type="ECO:0000313" key="3">
    <source>
        <dbReference type="Proteomes" id="UP000324222"/>
    </source>
</evidence>
<feature type="compositionally biased region" description="Polar residues" evidence="1">
    <location>
        <begin position="1"/>
        <end position="16"/>
    </location>
</feature>
<organism evidence="2 3">
    <name type="scientific">Portunus trituberculatus</name>
    <name type="common">Swimming crab</name>
    <name type="synonym">Neptunus trituberculatus</name>
    <dbReference type="NCBI Taxonomy" id="210409"/>
    <lineage>
        <taxon>Eukaryota</taxon>
        <taxon>Metazoa</taxon>
        <taxon>Ecdysozoa</taxon>
        <taxon>Arthropoda</taxon>
        <taxon>Crustacea</taxon>
        <taxon>Multicrustacea</taxon>
        <taxon>Malacostraca</taxon>
        <taxon>Eumalacostraca</taxon>
        <taxon>Eucarida</taxon>
        <taxon>Decapoda</taxon>
        <taxon>Pleocyemata</taxon>
        <taxon>Brachyura</taxon>
        <taxon>Eubrachyura</taxon>
        <taxon>Portunoidea</taxon>
        <taxon>Portunidae</taxon>
        <taxon>Portuninae</taxon>
        <taxon>Portunus</taxon>
    </lineage>
</organism>
<comment type="caution">
    <text evidence="2">The sequence shown here is derived from an EMBL/GenBank/DDBJ whole genome shotgun (WGS) entry which is preliminary data.</text>
</comment>
<dbReference type="Proteomes" id="UP000324222">
    <property type="component" value="Unassembled WGS sequence"/>
</dbReference>
<reference evidence="2 3" key="1">
    <citation type="submission" date="2019-05" db="EMBL/GenBank/DDBJ databases">
        <title>Another draft genome of Portunus trituberculatus and its Hox gene families provides insights of decapod evolution.</title>
        <authorList>
            <person name="Jeong J.-H."/>
            <person name="Song I."/>
            <person name="Kim S."/>
            <person name="Choi T."/>
            <person name="Kim D."/>
            <person name="Ryu S."/>
            <person name="Kim W."/>
        </authorList>
    </citation>
    <scope>NUCLEOTIDE SEQUENCE [LARGE SCALE GENOMIC DNA]</scope>
    <source>
        <tissue evidence="2">Muscle</tissue>
    </source>
</reference>
<protein>
    <submittedName>
        <fullName evidence="2">Uncharacterized protein</fullName>
    </submittedName>
</protein>
<dbReference type="AlphaFoldDB" id="A0A5B7CUU3"/>
<evidence type="ECO:0000313" key="2">
    <source>
        <dbReference type="EMBL" id="MPC12928.1"/>
    </source>
</evidence>
<feature type="region of interest" description="Disordered" evidence="1">
    <location>
        <begin position="1"/>
        <end position="28"/>
    </location>
</feature>
<name>A0A5B7CUU3_PORTR</name>
<dbReference type="EMBL" id="VSRR010000246">
    <property type="protein sequence ID" value="MPC12928.1"/>
    <property type="molecule type" value="Genomic_DNA"/>
</dbReference>
<keyword evidence="3" id="KW-1185">Reference proteome</keyword>